<protein>
    <submittedName>
        <fullName evidence="2">Lycopene beta-cyclase</fullName>
    </submittedName>
</protein>
<evidence type="ECO:0000313" key="3">
    <source>
        <dbReference type="Proteomes" id="UP000198841"/>
    </source>
</evidence>
<dbReference type="InterPro" id="IPR008461">
    <property type="entry name" value="CrtY"/>
</dbReference>
<dbReference type="Proteomes" id="UP000198841">
    <property type="component" value="Unassembled WGS sequence"/>
</dbReference>
<dbReference type="InterPro" id="IPR036188">
    <property type="entry name" value="FAD/NAD-bd_sf"/>
</dbReference>
<evidence type="ECO:0000313" key="2">
    <source>
        <dbReference type="EMBL" id="SFK38864.1"/>
    </source>
</evidence>
<keyword evidence="3" id="KW-1185">Reference proteome</keyword>
<dbReference type="Pfam" id="PF05834">
    <property type="entry name" value="Lycopene_cycl"/>
    <property type="match status" value="1"/>
</dbReference>
<dbReference type="Gene3D" id="3.50.50.60">
    <property type="entry name" value="FAD/NAD(P)-binding domain"/>
    <property type="match status" value="1"/>
</dbReference>
<sequence length="389" mass="44152">MMRTQYDVILVGAGLANGLIALRLRQLQPQLKCLLLESDAHPAGNHTWSFHHSDLSAEQLRWLQPLITVRWSGYQVRFPALRRNLDGDYCSIASGDFARHLYAAMGDDLWTNTAVQQVKPTQVTLADGRELDAQVVIDGRGLQPTPHLQLGYQVFLGQEWQLAQPHGLQQPILMDATVDQQAGYRFVYTLPLSADRLLIEDTHYVNQPTLAENTARQHIADYAKHQGWRLSTLLREEHGILPITLSGDIDRFWQQQRGQPCSGLRAGLFHATTGYSLPSAVALAELVGTLLPTDASTLSQHIERFARQQWREQRFFRLLNRMLFLAGKPQQRWRVMQRFYRLDAGLISRFYAGQLRLRDKARILCGKPPVPIGEALRALLNSVEPGKKK</sequence>
<comment type="caution">
    <text evidence="2">The sequence shown here is derived from an EMBL/GenBank/DDBJ whole genome shotgun (WGS) entry which is preliminary data.</text>
</comment>
<name>A0A1I3Z449_9GAMM</name>
<evidence type="ECO:0000256" key="1">
    <source>
        <dbReference type="ARBA" id="ARBA00006599"/>
    </source>
</evidence>
<dbReference type="EMBL" id="FOSD01000006">
    <property type="protein sequence ID" value="SFK38864.1"/>
    <property type="molecule type" value="Genomic_DNA"/>
</dbReference>
<gene>
    <name evidence="2" type="ORF">SAMN05518863_106354</name>
</gene>
<proteinExistence type="inferred from homology"/>
<reference evidence="2 3" key="1">
    <citation type="submission" date="2016-10" db="EMBL/GenBank/DDBJ databases">
        <authorList>
            <person name="Varghese N."/>
            <person name="Submissions S."/>
        </authorList>
    </citation>
    <scope>NUCLEOTIDE SEQUENCE [LARGE SCALE GENOMIC DNA]</scope>
    <source>
        <strain evidence="2 3">YR512</strain>
    </source>
</reference>
<dbReference type="SUPFAM" id="SSF51905">
    <property type="entry name" value="FAD/NAD(P)-binding domain"/>
    <property type="match status" value="1"/>
</dbReference>
<dbReference type="NCBIfam" id="TIGR01789">
    <property type="entry name" value="lycopene_cycl"/>
    <property type="match status" value="1"/>
</dbReference>
<organism evidence="2 3">
    <name type="scientific">Candidatus Pantoea symbiotica</name>
    <dbReference type="NCBI Taxonomy" id="1884370"/>
    <lineage>
        <taxon>Bacteria</taxon>
        <taxon>Pseudomonadati</taxon>
        <taxon>Pseudomonadota</taxon>
        <taxon>Gammaproteobacteria</taxon>
        <taxon>Enterobacterales</taxon>
        <taxon>Erwiniaceae</taxon>
        <taxon>Pantoea</taxon>
    </lineage>
</organism>
<dbReference type="NCBIfam" id="TIGR01790">
    <property type="entry name" value="carotene-cycl"/>
    <property type="match status" value="1"/>
</dbReference>
<dbReference type="InterPro" id="IPR010108">
    <property type="entry name" value="Lycopene_cyclase_b/e"/>
</dbReference>
<accession>A0A1I3Z449</accession>
<comment type="similarity">
    <text evidence="1">Belongs to the lycopene cyclase family.</text>
</comment>